<dbReference type="Pfam" id="PF10702">
    <property type="entry name" value="DUF2507"/>
    <property type="match status" value="1"/>
</dbReference>
<evidence type="ECO:0000313" key="2">
    <source>
        <dbReference type="Proteomes" id="UP000198860"/>
    </source>
</evidence>
<dbReference type="InterPro" id="IPR019642">
    <property type="entry name" value="DUF2507"/>
</dbReference>
<evidence type="ECO:0008006" key="3">
    <source>
        <dbReference type="Google" id="ProtNLM"/>
    </source>
</evidence>
<dbReference type="EMBL" id="FNIZ01000010">
    <property type="protein sequence ID" value="SDP01904.1"/>
    <property type="molecule type" value="Genomic_DNA"/>
</dbReference>
<gene>
    <name evidence="1" type="ORF">SAMN05421677_110121</name>
</gene>
<evidence type="ECO:0000313" key="1">
    <source>
        <dbReference type="EMBL" id="SDP01904.1"/>
    </source>
</evidence>
<dbReference type="Gene3D" id="3.30.1380.20">
    <property type="entry name" value="Trafficking protein particle complex subunit 3"/>
    <property type="match status" value="1"/>
</dbReference>
<dbReference type="RefSeq" id="WP_089652713.1">
    <property type="nucleotide sequence ID" value="NZ_FNIZ01000010.1"/>
</dbReference>
<dbReference type="OrthoDB" id="2965348at2"/>
<reference evidence="2" key="1">
    <citation type="submission" date="2016-10" db="EMBL/GenBank/DDBJ databases">
        <authorList>
            <person name="Varghese N."/>
            <person name="Submissions S."/>
        </authorList>
    </citation>
    <scope>NUCLEOTIDE SEQUENCE [LARGE SCALE GENOMIC DNA]</scope>
    <source>
        <strain evidence="2">CGMCC 1.3703</strain>
    </source>
</reference>
<accession>A0A1H0PAA5</accession>
<proteinExistence type="predicted"/>
<protein>
    <recommendedName>
        <fullName evidence="3">DUF2507 domain-containing protein</fullName>
    </recommendedName>
</protein>
<dbReference type="Proteomes" id="UP000198860">
    <property type="component" value="Unassembled WGS sequence"/>
</dbReference>
<organism evidence="1 2">
    <name type="scientific">Halobacillus aidingensis</name>
    <dbReference type="NCBI Taxonomy" id="240303"/>
    <lineage>
        <taxon>Bacteria</taxon>
        <taxon>Bacillati</taxon>
        <taxon>Bacillota</taxon>
        <taxon>Bacilli</taxon>
        <taxon>Bacillales</taxon>
        <taxon>Bacillaceae</taxon>
        <taxon>Halobacillus</taxon>
    </lineage>
</organism>
<dbReference type="STRING" id="240303.SAMN05421677_110121"/>
<sequence length="147" mass="17278">MSVLKESTKLTTGNISSLVGTGAGFDLMRYYTLPDFLGKDAPYLLYYMGKNMARQTEISTLDELYEFFQYMGWGELVLVKEKRKEMIFKLSGHMIEKRLNQKMFEVEFRMECGFMAEIICQISDYTYECFEEKNHKENYVEIKALKG</sequence>
<dbReference type="SUPFAM" id="SSF111126">
    <property type="entry name" value="Ligand-binding domain in the NO signalling and Golgi transport"/>
    <property type="match status" value="1"/>
</dbReference>
<name>A0A1H0PAA5_HALAD</name>
<dbReference type="InterPro" id="IPR024096">
    <property type="entry name" value="NO_sig/Golgi_transp_ligand-bd"/>
</dbReference>
<keyword evidence="2" id="KW-1185">Reference proteome</keyword>
<dbReference type="AlphaFoldDB" id="A0A1H0PAA5"/>